<keyword evidence="5 7" id="KW-0472">Membrane</keyword>
<dbReference type="InterPro" id="IPR002293">
    <property type="entry name" value="AA/rel_permease1"/>
</dbReference>
<proteinExistence type="predicted"/>
<name>A0ABS0Y283_9HYPH</name>
<dbReference type="Gene3D" id="1.20.1740.10">
    <property type="entry name" value="Amino acid/polyamine transporter I"/>
    <property type="match status" value="1"/>
</dbReference>
<evidence type="ECO:0000256" key="1">
    <source>
        <dbReference type="ARBA" id="ARBA00004651"/>
    </source>
</evidence>
<feature type="transmembrane region" description="Helical" evidence="7">
    <location>
        <begin position="58"/>
        <end position="80"/>
    </location>
</feature>
<dbReference type="PANTHER" id="PTHR42770:SF7">
    <property type="entry name" value="MEMBRANE PROTEIN"/>
    <property type="match status" value="1"/>
</dbReference>
<dbReference type="EMBL" id="JAELXT010000012">
    <property type="protein sequence ID" value="MBJ6126411.1"/>
    <property type="molecule type" value="Genomic_DNA"/>
</dbReference>
<comment type="subcellular location">
    <subcellularLocation>
        <location evidence="1">Cell membrane</location>
        <topology evidence="1">Multi-pass membrane protein</topology>
    </subcellularLocation>
</comment>
<feature type="transmembrane region" description="Helical" evidence="7">
    <location>
        <begin position="207"/>
        <end position="226"/>
    </location>
</feature>
<sequence>MAGSSALSDAPQDAGAGSRPELHRTIGPFQMALYGLGSMLGSGVYGLIGQAAGQVGNAVWLAFLVALVVALLTALSYASLGSRYPRAGGAAYISERAYRSPLIGFVVGLAVACSSLTSVATQSRVFAANLATLTGGGESMATWLAVGFLLLLTGLVLRGIRESMWVNVLCTCIEAGGLLLVVAVGISYWGSVDLFETPPPGEAASDVMMLLVLQGAVLTFFAFIGFEDTINVAEECRDPQRTIPIGLIAAMAMAAVIYVAVAITAVSVLPWRELAAAPGPLTAVMERAAPWLPPIVYTAITLFAVANTALVNYVTASRLAYGMSHQGLLPSWLGRVHATRRTPHLAIIALFVVVTPLALIGTIGQLAAATVLLLLLVFALMNGALVLLKNRQGEPHGRFEIPVFLPILGCLVCAGLVIVRVTTGDWRAPALAGGMLAGILLLYALFRPKADRLGPNP</sequence>
<feature type="transmembrane region" description="Helical" evidence="7">
    <location>
        <begin position="101"/>
        <end position="120"/>
    </location>
</feature>
<feature type="region of interest" description="Disordered" evidence="6">
    <location>
        <begin position="1"/>
        <end position="22"/>
    </location>
</feature>
<keyword evidence="9" id="KW-1185">Reference proteome</keyword>
<dbReference type="PANTHER" id="PTHR42770">
    <property type="entry name" value="AMINO ACID TRANSPORTER-RELATED"/>
    <property type="match status" value="1"/>
</dbReference>
<evidence type="ECO:0000313" key="8">
    <source>
        <dbReference type="EMBL" id="MBJ6126411.1"/>
    </source>
</evidence>
<feature type="transmembrane region" description="Helical" evidence="7">
    <location>
        <begin position="291"/>
        <end position="314"/>
    </location>
</feature>
<dbReference type="RefSeq" id="WP_199049654.1">
    <property type="nucleotide sequence ID" value="NZ_JAELXT010000012.1"/>
</dbReference>
<keyword evidence="3 7" id="KW-0812">Transmembrane</keyword>
<dbReference type="InterPro" id="IPR050367">
    <property type="entry name" value="APC_superfamily"/>
</dbReference>
<feature type="transmembrane region" description="Helical" evidence="7">
    <location>
        <begin position="140"/>
        <end position="157"/>
    </location>
</feature>
<evidence type="ECO:0000256" key="3">
    <source>
        <dbReference type="ARBA" id="ARBA00022692"/>
    </source>
</evidence>
<protein>
    <submittedName>
        <fullName evidence="8">Amino acid permease</fullName>
    </submittedName>
</protein>
<feature type="transmembrane region" description="Helical" evidence="7">
    <location>
        <begin position="369"/>
        <end position="388"/>
    </location>
</feature>
<keyword evidence="4 7" id="KW-1133">Transmembrane helix</keyword>
<evidence type="ECO:0000256" key="4">
    <source>
        <dbReference type="ARBA" id="ARBA00022989"/>
    </source>
</evidence>
<organism evidence="8 9">
    <name type="scientific">Microvirga splendida</name>
    <dbReference type="NCBI Taxonomy" id="2795727"/>
    <lineage>
        <taxon>Bacteria</taxon>
        <taxon>Pseudomonadati</taxon>
        <taxon>Pseudomonadota</taxon>
        <taxon>Alphaproteobacteria</taxon>
        <taxon>Hyphomicrobiales</taxon>
        <taxon>Methylobacteriaceae</taxon>
        <taxon>Microvirga</taxon>
    </lineage>
</organism>
<accession>A0ABS0Y283</accession>
<evidence type="ECO:0000313" key="9">
    <source>
        <dbReference type="Proteomes" id="UP000620670"/>
    </source>
</evidence>
<keyword evidence="2" id="KW-1003">Cell membrane</keyword>
<evidence type="ECO:0000256" key="5">
    <source>
        <dbReference type="ARBA" id="ARBA00023136"/>
    </source>
</evidence>
<feature type="transmembrane region" description="Helical" evidence="7">
    <location>
        <begin position="247"/>
        <end position="271"/>
    </location>
</feature>
<feature type="transmembrane region" description="Helical" evidence="7">
    <location>
        <begin position="345"/>
        <end position="363"/>
    </location>
</feature>
<gene>
    <name evidence="8" type="ORF">JAO75_13450</name>
</gene>
<dbReference type="Pfam" id="PF13520">
    <property type="entry name" value="AA_permease_2"/>
    <property type="match status" value="1"/>
</dbReference>
<evidence type="ECO:0000256" key="7">
    <source>
        <dbReference type="SAM" id="Phobius"/>
    </source>
</evidence>
<dbReference type="PIRSF" id="PIRSF006060">
    <property type="entry name" value="AA_transporter"/>
    <property type="match status" value="1"/>
</dbReference>
<feature type="transmembrane region" description="Helical" evidence="7">
    <location>
        <begin position="31"/>
        <end position="52"/>
    </location>
</feature>
<reference evidence="9" key="1">
    <citation type="submission" date="2020-12" db="EMBL/GenBank/DDBJ databases">
        <title>Hymenobacter sp.</title>
        <authorList>
            <person name="Kim M.K."/>
        </authorList>
    </citation>
    <scope>NUCLEOTIDE SEQUENCE [LARGE SCALE GENOMIC DNA]</scope>
    <source>
        <strain evidence="9">BT325</strain>
    </source>
</reference>
<feature type="transmembrane region" description="Helical" evidence="7">
    <location>
        <begin position="428"/>
        <end position="446"/>
    </location>
</feature>
<evidence type="ECO:0000256" key="2">
    <source>
        <dbReference type="ARBA" id="ARBA00022475"/>
    </source>
</evidence>
<evidence type="ECO:0000256" key="6">
    <source>
        <dbReference type="SAM" id="MobiDB-lite"/>
    </source>
</evidence>
<feature type="transmembrane region" description="Helical" evidence="7">
    <location>
        <begin position="400"/>
        <end position="422"/>
    </location>
</feature>
<feature type="transmembrane region" description="Helical" evidence="7">
    <location>
        <begin position="164"/>
        <end position="187"/>
    </location>
</feature>
<comment type="caution">
    <text evidence="8">The sequence shown here is derived from an EMBL/GenBank/DDBJ whole genome shotgun (WGS) entry which is preliminary data.</text>
</comment>
<dbReference type="Proteomes" id="UP000620670">
    <property type="component" value="Unassembled WGS sequence"/>
</dbReference>